<dbReference type="EMBL" id="MN740556">
    <property type="protein sequence ID" value="QHU33359.1"/>
    <property type="molecule type" value="Genomic_DNA"/>
</dbReference>
<proteinExistence type="predicted"/>
<dbReference type="AlphaFoldDB" id="A0A6C0LRI2"/>
<protein>
    <submittedName>
        <fullName evidence="1">Uncharacterized protein</fullName>
    </submittedName>
</protein>
<sequence>MSFESVPSEITEYILSYVVQGRDSFFDTYRVSQNFHVHLSIIVEKITLSYKKNFNIVMLEWIKLVKYMCDLLNSTRTEDEKRSIEECAVSVLDRDLISISPFQINHLFKLTK</sequence>
<organism evidence="1">
    <name type="scientific">viral metagenome</name>
    <dbReference type="NCBI Taxonomy" id="1070528"/>
    <lineage>
        <taxon>unclassified sequences</taxon>
        <taxon>metagenomes</taxon>
        <taxon>organismal metagenomes</taxon>
    </lineage>
</organism>
<reference evidence="1" key="1">
    <citation type="journal article" date="2020" name="Nature">
        <title>Giant virus diversity and host interactions through global metagenomics.</title>
        <authorList>
            <person name="Schulz F."/>
            <person name="Roux S."/>
            <person name="Paez-Espino D."/>
            <person name="Jungbluth S."/>
            <person name="Walsh D.A."/>
            <person name="Denef V.J."/>
            <person name="McMahon K.D."/>
            <person name="Konstantinidis K.T."/>
            <person name="Eloe-Fadrosh E.A."/>
            <person name="Kyrpides N.C."/>
            <person name="Woyke T."/>
        </authorList>
    </citation>
    <scope>NUCLEOTIDE SEQUENCE</scope>
    <source>
        <strain evidence="1">GVMAG-S-1014582-52</strain>
    </source>
</reference>
<name>A0A6C0LRI2_9ZZZZ</name>
<accession>A0A6C0LRI2</accession>
<evidence type="ECO:0000313" key="1">
    <source>
        <dbReference type="EMBL" id="QHU33359.1"/>
    </source>
</evidence>